<evidence type="ECO:0000256" key="3">
    <source>
        <dbReference type="ARBA" id="ARBA00022448"/>
    </source>
</evidence>
<dbReference type="InterPro" id="IPR023380">
    <property type="entry name" value="DsbB-like_sf"/>
</dbReference>
<feature type="topological domain" description="Periplasmic" evidence="14">
    <location>
        <begin position="28"/>
        <end position="45"/>
    </location>
</feature>
<keyword evidence="3 14" id="KW-0813">Transport</keyword>
<dbReference type="GO" id="GO:0005886">
    <property type="term" value="C:plasma membrane"/>
    <property type="evidence" value="ECO:0007669"/>
    <property type="project" value="UniProtKB-SubCell"/>
</dbReference>
<dbReference type="AlphaFoldDB" id="A0AB38YGI7"/>
<keyword evidence="4 14" id="KW-1003">Cell membrane</keyword>
<evidence type="ECO:0000256" key="12">
    <source>
        <dbReference type="ARBA" id="ARBA00023186"/>
    </source>
</evidence>
<dbReference type="GO" id="GO:0009055">
    <property type="term" value="F:electron transfer activity"/>
    <property type="evidence" value="ECO:0007669"/>
    <property type="project" value="UniProtKB-UniRule"/>
</dbReference>
<evidence type="ECO:0000256" key="10">
    <source>
        <dbReference type="ARBA" id="ARBA00023136"/>
    </source>
</evidence>
<keyword evidence="11 14" id="KW-1015">Disulfide bond</keyword>
<feature type="transmembrane region" description="Helical" evidence="15">
    <location>
        <begin position="7"/>
        <end position="29"/>
    </location>
</feature>
<evidence type="ECO:0000256" key="9">
    <source>
        <dbReference type="ARBA" id="ARBA00023002"/>
    </source>
</evidence>
<feature type="topological domain" description="Cytoplasmic" evidence="14">
    <location>
        <begin position="163"/>
        <end position="179"/>
    </location>
</feature>
<feature type="transmembrane region" description="Helical" evidence="15">
    <location>
        <begin position="41"/>
        <end position="59"/>
    </location>
</feature>
<dbReference type="EMBL" id="CP101717">
    <property type="protein sequence ID" value="WLD58412.1"/>
    <property type="molecule type" value="Genomic_DNA"/>
</dbReference>
<keyword evidence="5" id="KW-0997">Cell inner membrane</keyword>
<dbReference type="InterPro" id="IPR003752">
    <property type="entry name" value="DiS_bond_form_DsbB/BdbC"/>
</dbReference>
<keyword evidence="9 14" id="KW-0560">Oxidoreductase</keyword>
<dbReference type="PANTHER" id="PTHR36570:SF3">
    <property type="entry name" value="DISULFIDE BOND FORMATION PROTEIN B"/>
    <property type="match status" value="1"/>
</dbReference>
<evidence type="ECO:0000256" key="11">
    <source>
        <dbReference type="ARBA" id="ARBA00023157"/>
    </source>
</evidence>
<keyword evidence="13 14" id="KW-0676">Redox-active center</keyword>
<evidence type="ECO:0000256" key="14">
    <source>
        <dbReference type="HAMAP-Rule" id="MF_00286"/>
    </source>
</evidence>
<name>A0AB38YGI7_9GAMM</name>
<dbReference type="Pfam" id="PF02600">
    <property type="entry name" value="DsbB"/>
    <property type="match status" value="1"/>
</dbReference>
<comment type="function">
    <text evidence="14">Required for disulfide bond formation in some periplasmic proteins. Acts by oxidizing the DsbA protein.</text>
</comment>
<gene>
    <name evidence="14" type="primary">dsbB</name>
    <name evidence="16" type="ORF">NFC81_01130</name>
</gene>
<evidence type="ECO:0000256" key="2">
    <source>
        <dbReference type="ARBA" id="ARBA00008823"/>
    </source>
</evidence>
<reference evidence="16" key="1">
    <citation type="submission" date="2022-07" db="EMBL/GenBank/DDBJ databases">
        <title>Complete genome sequence of Salinispirillum sp. LH10-3-1 capable of multiple carbohydrate inversion isolated from a soda lake.</title>
        <authorList>
            <person name="Liu J."/>
            <person name="Zhai Y."/>
            <person name="Zhang H."/>
            <person name="Yang H."/>
            <person name="Qu J."/>
            <person name="Li J."/>
        </authorList>
    </citation>
    <scope>NUCLEOTIDE SEQUENCE</scope>
    <source>
        <strain evidence="16">LH 10-3-1</strain>
    </source>
</reference>
<keyword evidence="12 14" id="KW-0143">Chaperone</keyword>
<dbReference type="HAMAP" id="MF_00286">
    <property type="entry name" value="DsbB"/>
    <property type="match status" value="1"/>
</dbReference>
<evidence type="ECO:0000313" key="16">
    <source>
        <dbReference type="EMBL" id="WLD58412.1"/>
    </source>
</evidence>
<keyword evidence="7 14" id="KW-0249">Electron transport</keyword>
<evidence type="ECO:0000256" key="7">
    <source>
        <dbReference type="ARBA" id="ARBA00022982"/>
    </source>
</evidence>
<protein>
    <recommendedName>
        <fullName evidence="14">Disulfide bond formation protein B</fullName>
    </recommendedName>
    <alternativeName>
        <fullName evidence="14">Disulfide oxidoreductase</fullName>
    </alternativeName>
</protein>
<accession>A0AB38YGI7</accession>
<dbReference type="GO" id="GO:0015035">
    <property type="term" value="F:protein-disulfide reductase activity"/>
    <property type="evidence" value="ECO:0007669"/>
    <property type="project" value="UniProtKB-UniRule"/>
</dbReference>
<sequence>MFLLSTRLLNFLVAISALILILTGILYFQNRLGMAPCPLCIFQRIAFMGVALFCLAAAIHNPGARGIRIYSSLAFVSASIGAGIAARHVYLQGRPSDMMPSCGPDLSYMMQNFPLQEVFNTVFRGSGDCADLHWAFLGLTIPGWALVWFVGFMVVTGLLVWKPDAVSALQNKWAGRKLP</sequence>
<feature type="topological domain" description="Cytoplasmic" evidence="14">
    <location>
        <begin position="1"/>
        <end position="9"/>
    </location>
</feature>
<evidence type="ECO:0000256" key="6">
    <source>
        <dbReference type="ARBA" id="ARBA00022692"/>
    </source>
</evidence>
<dbReference type="Gene3D" id="1.20.1550.10">
    <property type="entry name" value="DsbB-like"/>
    <property type="match status" value="1"/>
</dbReference>
<comment type="similarity">
    <text evidence="2 14">Belongs to the DsbB family.</text>
</comment>
<dbReference type="GO" id="GO:0006457">
    <property type="term" value="P:protein folding"/>
    <property type="evidence" value="ECO:0007669"/>
    <property type="project" value="InterPro"/>
</dbReference>
<proteinExistence type="inferred from homology"/>
<dbReference type="PANTHER" id="PTHR36570">
    <property type="entry name" value="DISULFIDE BOND FORMATION PROTEIN B"/>
    <property type="match status" value="1"/>
</dbReference>
<evidence type="ECO:0000256" key="5">
    <source>
        <dbReference type="ARBA" id="ARBA00022519"/>
    </source>
</evidence>
<dbReference type="InterPro" id="IPR022920">
    <property type="entry name" value="Disulphide_bond_form_DsbB"/>
</dbReference>
<feature type="transmembrane region" description="Helical" evidence="15">
    <location>
        <begin position="71"/>
        <end position="90"/>
    </location>
</feature>
<keyword evidence="6 14" id="KW-0812">Transmembrane</keyword>
<feature type="topological domain" description="Cytoplasmic" evidence="14">
    <location>
        <begin position="63"/>
        <end position="68"/>
    </location>
</feature>
<dbReference type="SUPFAM" id="SSF158442">
    <property type="entry name" value="DsbB-like"/>
    <property type="match status" value="1"/>
</dbReference>
<evidence type="ECO:0000256" key="13">
    <source>
        <dbReference type="ARBA" id="ARBA00023284"/>
    </source>
</evidence>
<evidence type="ECO:0000256" key="15">
    <source>
        <dbReference type="SAM" id="Phobius"/>
    </source>
</evidence>
<feature type="disulfide bond" description="Redox-active" evidence="14">
    <location>
        <begin position="37"/>
        <end position="40"/>
    </location>
</feature>
<comment type="subcellular location">
    <subcellularLocation>
        <location evidence="1">Cell inner membrane</location>
        <topology evidence="1">Multi-pass membrane protein</topology>
    </subcellularLocation>
    <subcellularLocation>
        <location evidence="14">Cell membrane</location>
        <topology evidence="14">Multi-pass membrane protein</topology>
    </subcellularLocation>
</comment>
<organism evidence="16">
    <name type="scientific">Salinispirillum sp. LH 10-3-1</name>
    <dbReference type="NCBI Taxonomy" id="2952525"/>
    <lineage>
        <taxon>Bacteria</taxon>
        <taxon>Pseudomonadati</taxon>
        <taxon>Pseudomonadota</taxon>
        <taxon>Gammaproteobacteria</taxon>
        <taxon>Oceanospirillales</taxon>
        <taxon>Saccharospirillaceae</taxon>
        <taxon>Salinispirillum</taxon>
    </lineage>
</organism>
<comment type="caution">
    <text evidence="14">Lacks conserved residue(s) required for the propagation of feature annotation.</text>
</comment>
<feature type="transmembrane region" description="Helical" evidence="15">
    <location>
        <begin position="141"/>
        <end position="161"/>
    </location>
</feature>
<evidence type="ECO:0000256" key="8">
    <source>
        <dbReference type="ARBA" id="ARBA00022989"/>
    </source>
</evidence>
<dbReference type="InterPro" id="IPR050183">
    <property type="entry name" value="DsbB"/>
</dbReference>
<evidence type="ECO:0000256" key="4">
    <source>
        <dbReference type="ARBA" id="ARBA00022475"/>
    </source>
</evidence>
<evidence type="ECO:0000256" key="1">
    <source>
        <dbReference type="ARBA" id="ARBA00004429"/>
    </source>
</evidence>
<dbReference type="RefSeq" id="WP_304995697.1">
    <property type="nucleotide sequence ID" value="NZ_CP101717.1"/>
</dbReference>
<keyword evidence="8 14" id="KW-1133">Transmembrane helix</keyword>
<keyword evidence="10 14" id="KW-0472">Membrane</keyword>